<reference evidence="1" key="1">
    <citation type="submission" date="2020-02" db="EMBL/GenBank/DDBJ databases">
        <authorList>
            <person name="Scholz U."/>
            <person name="Mascher M."/>
            <person name="Fiebig A."/>
        </authorList>
    </citation>
    <scope>NUCLEOTIDE SEQUENCE</scope>
</reference>
<sequence length="25" mass="2659">MLCKKGILLTLLVASVGGKEGVWKD</sequence>
<organism evidence="1 2">
    <name type="scientific">Spirodela intermedia</name>
    <name type="common">Intermediate duckweed</name>
    <dbReference type="NCBI Taxonomy" id="51605"/>
    <lineage>
        <taxon>Eukaryota</taxon>
        <taxon>Viridiplantae</taxon>
        <taxon>Streptophyta</taxon>
        <taxon>Embryophyta</taxon>
        <taxon>Tracheophyta</taxon>
        <taxon>Spermatophyta</taxon>
        <taxon>Magnoliopsida</taxon>
        <taxon>Liliopsida</taxon>
        <taxon>Araceae</taxon>
        <taxon>Lemnoideae</taxon>
        <taxon>Spirodela</taxon>
    </lineage>
</organism>
<evidence type="ECO:0000313" key="2">
    <source>
        <dbReference type="Proteomes" id="UP000663760"/>
    </source>
</evidence>
<accession>A0A7I8K2S3</accession>
<dbReference type="AlphaFoldDB" id="A0A7I8K2S3"/>
<dbReference type="EMBL" id="LR746265">
    <property type="protein sequence ID" value="CAA7391343.1"/>
    <property type="molecule type" value="Genomic_DNA"/>
</dbReference>
<protein>
    <submittedName>
        <fullName evidence="1">Uncharacterized protein</fullName>
    </submittedName>
</protein>
<name>A0A7I8K2S3_SPIIN</name>
<keyword evidence="2" id="KW-1185">Reference proteome</keyword>
<evidence type="ECO:0000313" key="1">
    <source>
        <dbReference type="EMBL" id="CAA7391343.1"/>
    </source>
</evidence>
<gene>
    <name evidence="1" type="ORF">SI8410_02002670</name>
</gene>
<proteinExistence type="predicted"/>
<dbReference type="Proteomes" id="UP000663760">
    <property type="component" value="Chromosome 2"/>
</dbReference>